<dbReference type="Proteomes" id="UP000245133">
    <property type="component" value="Unassembled WGS sequence"/>
</dbReference>
<evidence type="ECO:0000313" key="2">
    <source>
        <dbReference type="Proteomes" id="UP000245133"/>
    </source>
</evidence>
<proteinExistence type="predicted"/>
<gene>
    <name evidence="1" type="ORF">LPTSP4_07810</name>
</gene>
<evidence type="ECO:0000313" key="1">
    <source>
        <dbReference type="EMBL" id="GBF49271.1"/>
    </source>
</evidence>
<reference evidence="1 2" key="1">
    <citation type="submission" date="2018-02" db="EMBL/GenBank/DDBJ databases">
        <title>Novel Leptospira species isolated from soil and water in Japan.</title>
        <authorList>
            <person name="Nakao R."/>
            <person name="Masuzawa T."/>
        </authorList>
    </citation>
    <scope>NUCLEOTIDE SEQUENCE [LARGE SCALE GENOMIC DNA]</scope>
    <source>
        <strain evidence="1 2">YH101</strain>
    </source>
</reference>
<dbReference type="EMBL" id="BFBB01000002">
    <property type="protein sequence ID" value="GBF49271.1"/>
    <property type="molecule type" value="Genomic_DNA"/>
</dbReference>
<organism evidence="1 2">
    <name type="scientific">Leptospira ryugenii</name>
    <dbReference type="NCBI Taxonomy" id="1917863"/>
    <lineage>
        <taxon>Bacteria</taxon>
        <taxon>Pseudomonadati</taxon>
        <taxon>Spirochaetota</taxon>
        <taxon>Spirochaetia</taxon>
        <taxon>Leptospirales</taxon>
        <taxon>Leptospiraceae</taxon>
        <taxon>Leptospira</taxon>
    </lineage>
</organism>
<sequence length="73" mass="8387">MDQKVQYLNQVIEIIDTKVTLFKKNKATMHNANYVAEKQVLTRMIQDAIQLAGEVKPVPYSLINDLKSLIKQL</sequence>
<dbReference type="OrthoDB" id="331688at2"/>
<dbReference type="RefSeq" id="WP_108973886.1">
    <property type="nucleotide sequence ID" value="NZ_BFBB01000002.1"/>
</dbReference>
<keyword evidence="2" id="KW-1185">Reference proteome</keyword>
<accession>A0A2P2DXB5</accession>
<protein>
    <submittedName>
        <fullName evidence="1">Uncharacterized protein</fullName>
    </submittedName>
</protein>
<comment type="caution">
    <text evidence="1">The sequence shown here is derived from an EMBL/GenBank/DDBJ whole genome shotgun (WGS) entry which is preliminary data.</text>
</comment>
<dbReference type="AlphaFoldDB" id="A0A2P2DXB5"/>
<name>A0A2P2DXB5_9LEPT</name>